<dbReference type="InterPro" id="IPR036397">
    <property type="entry name" value="RNaseH_sf"/>
</dbReference>
<dbReference type="Gene3D" id="3.30.420.10">
    <property type="entry name" value="Ribonuclease H-like superfamily/Ribonuclease H"/>
    <property type="match status" value="1"/>
</dbReference>
<feature type="domain" description="Tc1-like transposase DDE" evidence="1">
    <location>
        <begin position="18"/>
        <end position="136"/>
    </location>
</feature>
<sequence length="184" mass="20737">MLRDEFIEKIKQISKENLVFIDESGIEDNACREYGWSIKGTRCYGNKAYQHKSRVSMIAVLCNNQIIAPVIFEGNCNKAIFTTYVETILIKELRPGQIVIMDNINFHKNNTIKVLIESVGCSILFLSTYSPDLNPMVGGIALCYCFKKFKKVSENFLLKSFLVAKGLLPAPLGYSRLLGKKVGK</sequence>
<evidence type="ECO:0000313" key="2">
    <source>
        <dbReference type="EMBL" id="KJV74049.1"/>
    </source>
</evidence>
<reference evidence="2 3" key="1">
    <citation type="submission" date="2015-01" db="EMBL/GenBank/DDBJ databases">
        <title>Genome Sequencing of Rickettsiales.</title>
        <authorList>
            <person name="Daugherty S.C."/>
            <person name="Su Q."/>
            <person name="Abolude K."/>
            <person name="Beier-Sexton M."/>
            <person name="Carlyon J.A."/>
            <person name="Carter R."/>
            <person name="Day N.P."/>
            <person name="Dumler S.J."/>
            <person name="Dyachenko V."/>
            <person name="Godinez A."/>
            <person name="Kurtti T.J."/>
            <person name="Lichay M."/>
            <person name="Mullins K.E."/>
            <person name="Ott S."/>
            <person name="Pappas-Brown V."/>
            <person name="Paris D.H."/>
            <person name="Patel P."/>
            <person name="Richards A.L."/>
            <person name="Sadzewicz L."/>
            <person name="Sears K."/>
            <person name="Seidman D."/>
            <person name="Sengamalay N."/>
            <person name="Stenos J."/>
            <person name="Tallon L.J."/>
            <person name="Vincent G."/>
            <person name="Fraser C.M."/>
            <person name="Munderloh U."/>
            <person name="Dunning-Hotopp J.C."/>
        </authorList>
    </citation>
    <scope>NUCLEOTIDE SEQUENCE [LARGE SCALE GENOMIC DNA]</scope>
    <source>
        <strain evidence="2 3">TA716</strain>
    </source>
</reference>
<keyword evidence="2" id="KW-0378">Hydrolase</keyword>
<dbReference type="PANTHER" id="PTHR46564:SF1">
    <property type="entry name" value="TRANSPOSASE"/>
    <property type="match status" value="1"/>
</dbReference>
<dbReference type="EMBL" id="LAOA01000061">
    <property type="protein sequence ID" value="KJV74049.1"/>
    <property type="molecule type" value="Genomic_DNA"/>
</dbReference>
<dbReference type="GO" id="GO:0003676">
    <property type="term" value="F:nucleic acid binding"/>
    <property type="evidence" value="ECO:0007669"/>
    <property type="project" value="InterPro"/>
</dbReference>
<keyword evidence="2" id="KW-0540">Nuclease</keyword>
<dbReference type="InterPro" id="IPR038717">
    <property type="entry name" value="Tc1-like_DDE_dom"/>
</dbReference>
<protein>
    <submittedName>
        <fullName evidence="2">DDE superendonuclease family protein</fullName>
    </submittedName>
</protein>
<evidence type="ECO:0000313" key="3">
    <source>
        <dbReference type="Proteomes" id="UP000033671"/>
    </source>
</evidence>
<dbReference type="AlphaFoldDB" id="A0A0F3P4A4"/>
<dbReference type="PATRIC" id="fig|1359175.3.peg.2494"/>
<dbReference type="GO" id="GO:0004519">
    <property type="term" value="F:endonuclease activity"/>
    <property type="evidence" value="ECO:0007669"/>
    <property type="project" value="UniProtKB-KW"/>
</dbReference>
<keyword evidence="2" id="KW-0255">Endonuclease</keyword>
<comment type="caution">
    <text evidence="2">The sequence shown here is derived from an EMBL/GenBank/DDBJ whole genome shotgun (WGS) entry which is preliminary data.</text>
</comment>
<organism evidence="2 3">
    <name type="scientific">Orientia tsutsugamushi str. TA716</name>
    <dbReference type="NCBI Taxonomy" id="1359175"/>
    <lineage>
        <taxon>Bacteria</taxon>
        <taxon>Pseudomonadati</taxon>
        <taxon>Pseudomonadota</taxon>
        <taxon>Alphaproteobacteria</taxon>
        <taxon>Rickettsiales</taxon>
        <taxon>Rickettsiaceae</taxon>
        <taxon>Rickettsieae</taxon>
        <taxon>Orientia</taxon>
    </lineage>
</organism>
<name>A0A0F3P4A4_ORITS</name>
<accession>A0A0F3P4A4</accession>
<dbReference type="PANTHER" id="PTHR46564">
    <property type="entry name" value="TRANSPOSASE"/>
    <property type="match status" value="1"/>
</dbReference>
<gene>
    <name evidence="2" type="ORF">OTSTA716_1397</name>
</gene>
<dbReference type="InterPro" id="IPR047655">
    <property type="entry name" value="Transpos_IS630-like"/>
</dbReference>
<dbReference type="Proteomes" id="UP000033671">
    <property type="component" value="Unassembled WGS sequence"/>
</dbReference>
<proteinExistence type="predicted"/>
<dbReference type="NCBIfam" id="NF033545">
    <property type="entry name" value="transpos_IS630"/>
    <property type="match status" value="1"/>
</dbReference>
<dbReference type="Pfam" id="PF13358">
    <property type="entry name" value="DDE_3"/>
    <property type="match status" value="1"/>
</dbReference>
<evidence type="ECO:0000259" key="1">
    <source>
        <dbReference type="Pfam" id="PF13358"/>
    </source>
</evidence>